<dbReference type="AlphaFoldDB" id="A0A8C0DU17"/>
<proteinExistence type="predicted"/>
<dbReference type="GeneTree" id="ENSGT00530000063282"/>
<dbReference type="InterPro" id="IPR015753">
    <property type="entry name" value="LRRC37"/>
</dbReference>
<name>A0A8C0DU17_BALMU</name>
<feature type="region of interest" description="Disordered" evidence="1">
    <location>
        <begin position="56"/>
        <end position="77"/>
    </location>
</feature>
<sequence>MTCNTNGVCFPPRGFFRFLLRKRSSGESERGLFRRRRPLWLRDMYRPLNATCKENMAQKLHDRESSDEDEIFYKDAG</sequence>
<dbReference type="Ensembl" id="ENSBMST00010028428.1">
    <property type="protein sequence ID" value="ENSBMSP00010025827.1"/>
    <property type="gene ID" value="ENSBMSG00010018759.1"/>
</dbReference>
<dbReference type="PANTHER" id="PTHR23045:SF9">
    <property type="entry name" value="LEUCINE RICH REPEAT CONTAINING 37A-RELATED"/>
    <property type="match status" value="1"/>
</dbReference>
<accession>A0A8C0DU17</accession>
<dbReference type="PANTHER" id="PTHR23045">
    <property type="entry name" value="LEUCINE-RICH REPEAT-CONTAINING PROTEIN 37A"/>
    <property type="match status" value="1"/>
</dbReference>
<organism evidence="2">
    <name type="scientific">Balaenoptera musculus</name>
    <name type="common">Blue whale</name>
    <dbReference type="NCBI Taxonomy" id="9771"/>
    <lineage>
        <taxon>Eukaryota</taxon>
        <taxon>Metazoa</taxon>
        <taxon>Chordata</taxon>
        <taxon>Craniata</taxon>
        <taxon>Vertebrata</taxon>
        <taxon>Euteleostomi</taxon>
        <taxon>Mammalia</taxon>
        <taxon>Eutheria</taxon>
        <taxon>Laurasiatheria</taxon>
        <taxon>Artiodactyla</taxon>
        <taxon>Whippomorpha</taxon>
        <taxon>Cetacea</taxon>
        <taxon>Mysticeti</taxon>
        <taxon>Balaenopteridae</taxon>
        <taxon>Balaenoptera</taxon>
    </lineage>
</organism>
<evidence type="ECO:0000313" key="2">
    <source>
        <dbReference type="Ensembl" id="ENSBMSP00010025827.1"/>
    </source>
</evidence>
<evidence type="ECO:0000256" key="1">
    <source>
        <dbReference type="SAM" id="MobiDB-lite"/>
    </source>
</evidence>
<dbReference type="OMA" id="RENQVNG"/>
<protein>
    <submittedName>
        <fullName evidence="2">Uncharacterized protein</fullName>
    </submittedName>
</protein>
<reference evidence="2" key="1">
    <citation type="submission" date="2023-09" db="UniProtKB">
        <authorList>
            <consortium name="Ensembl"/>
        </authorList>
    </citation>
    <scope>IDENTIFICATION</scope>
</reference>